<dbReference type="Proteomes" id="UP000008068">
    <property type="component" value="Unassembled WGS sequence"/>
</dbReference>
<keyword evidence="2" id="KW-1185">Reference proteome</keyword>
<evidence type="ECO:0000313" key="2">
    <source>
        <dbReference type="Proteomes" id="UP000008068"/>
    </source>
</evidence>
<protein>
    <submittedName>
        <fullName evidence="1">Uncharacterized protein</fullName>
    </submittedName>
</protein>
<evidence type="ECO:0000313" key="1">
    <source>
        <dbReference type="EMBL" id="EGT47287.1"/>
    </source>
</evidence>
<sequence length="233" mass="27506">MCKGIMLKNLGEKREKSKRRLGDESIQKRPLCILLLRKKISQCWGQSMALVWPMNDTPYFFNKMNIKFRRKSIMIDGYDENYFSPRYLLDEIFKNQESKLNILQIDISLLFSVHTTYDFCRVFFCRVIDYFLSYHLFVNAKKLILNYTDAQPLRYPSQVFGVETLVATSKATNEKGLKLDFENYEEANEANDGRLEFSDDEEKIEDNDGMNSIENTENTFEWDEAIACIVYDF</sequence>
<dbReference type="HOGENOM" id="CLU_1190764_0_0_1"/>
<dbReference type="AlphaFoldDB" id="G0P7P6"/>
<dbReference type="InParanoid" id="G0P7P6"/>
<organism evidence="2">
    <name type="scientific">Caenorhabditis brenneri</name>
    <name type="common">Nematode worm</name>
    <dbReference type="NCBI Taxonomy" id="135651"/>
    <lineage>
        <taxon>Eukaryota</taxon>
        <taxon>Metazoa</taxon>
        <taxon>Ecdysozoa</taxon>
        <taxon>Nematoda</taxon>
        <taxon>Chromadorea</taxon>
        <taxon>Rhabditida</taxon>
        <taxon>Rhabditina</taxon>
        <taxon>Rhabditomorpha</taxon>
        <taxon>Rhabditoidea</taxon>
        <taxon>Rhabditidae</taxon>
        <taxon>Peloderinae</taxon>
        <taxon>Caenorhabditis</taxon>
    </lineage>
</organism>
<accession>G0P7P6</accession>
<reference evidence="2" key="1">
    <citation type="submission" date="2011-07" db="EMBL/GenBank/DDBJ databases">
        <authorList>
            <consortium name="Caenorhabditis brenneri Sequencing and Analysis Consortium"/>
            <person name="Wilson R.K."/>
        </authorList>
    </citation>
    <scope>NUCLEOTIDE SEQUENCE [LARGE SCALE GENOMIC DNA]</scope>
    <source>
        <strain evidence="2">PB2801</strain>
    </source>
</reference>
<gene>
    <name evidence="1" type="ORF">CAEBREN_10281</name>
</gene>
<dbReference type="EMBL" id="GL380118">
    <property type="protein sequence ID" value="EGT47287.1"/>
    <property type="molecule type" value="Genomic_DNA"/>
</dbReference>
<proteinExistence type="predicted"/>
<name>G0P7P6_CAEBE</name>